<reference evidence="1 2" key="1">
    <citation type="submission" date="2014-06" db="EMBL/GenBank/DDBJ databases">
        <title>Genome characterization of distinct group I Clostridium botulinum lineages.</title>
        <authorList>
            <person name="Giordani F."/>
            <person name="Anselmo A."/>
            <person name="Fillo S."/>
            <person name="Palozzi A.M."/>
            <person name="Fortunato A."/>
            <person name="Gentile B."/>
            <person name="Ciammaruconi A."/>
            <person name="Anniballi F."/>
            <person name="De Medici D."/>
            <person name="Lista F."/>
        </authorList>
    </citation>
    <scope>NUCLEOTIDE SEQUENCE [LARGE SCALE GENOMIC DNA]</scope>
    <source>
        <strain evidence="1 2">B2 450</strain>
        <plasmid evidence="1">p_B2_450</plasmid>
    </source>
</reference>
<proteinExistence type="predicted"/>
<comment type="caution">
    <text evidence="1">The sequence shown here is derived from an EMBL/GenBank/DDBJ whole genome shotgun (WGS) entry which is preliminary data.</text>
</comment>
<name>A0A0D1BP77_CLOBO</name>
<dbReference type="AlphaFoldDB" id="A0A0D1BP77"/>
<sequence length="647" mass="77222">MRKAELENVTIENIKGDLYIDNIERNIKYLISSKIIINSHKEKILILSFFLRESLELKYRVFLNKQSREYATLCFEDNKQTKWSTGIIENIISYRWIKESLLINTESINCILKYLNVNDKPLYHVYKFQHDLLNEKRIKRYSTELEYIDSYMKTVPQIPKTFYKWVDETALIDSRYIFYKYKRTTKAIKGYCSHCKQEVSITNPKHNKKGICPCCKSSIIFKSEGKVGCLQDEAVCCLIQKANQSNLVIRYFEVVKTYGANYKEPTLSIFECLRDFNDGYSVKEFEYRNFVPTNKNRWCKGIRSGLYSHQYDFWNIALYTRNLDKVLKNTKYQYSQLKPYATQKQGFKFPVYGYLYCSKKYPFIEYLWKLGLSNLIDFILYNSDYQVKNLFDLSGKNFMEILKLDKNYLSRSQKLNITGEELSILQSAYKNKIKITNEEFKFVSNIGYNYSGDFFAISKYSSIHKTIKYLEKQKTILNNPISNIIITWKDYLDKCIQLKYNLSNEFILFPKKLKERHDEICLEFDKHKMEIYNKKIYERYKELSKLYNWKYKDYIILVASSANELIKEGQELHHCVGGVFKEKMANGETNILFLRKKDNPHKSFYTIEVKDNCIRQIRGFKDKDPTSEIRKVIEMFKREKLNNKRIA</sequence>
<evidence type="ECO:0000313" key="2">
    <source>
        <dbReference type="Proteomes" id="UP000032250"/>
    </source>
</evidence>
<dbReference type="HOGENOM" id="CLU_023343_0_0_9"/>
<protein>
    <recommendedName>
        <fullName evidence="3">PcfJ-like protein</fullName>
    </recommendedName>
</protein>
<dbReference type="RefSeq" id="WP_043032795.1">
    <property type="nucleotide sequence ID" value="NZ_JXSU01000010.1"/>
</dbReference>
<organism evidence="1 2">
    <name type="scientific">Clostridium botulinum B2 450</name>
    <dbReference type="NCBI Taxonomy" id="1379739"/>
    <lineage>
        <taxon>Bacteria</taxon>
        <taxon>Bacillati</taxon>
        <taxon>Bacillota</taxon>
        <taxon>Clostridia</taxon>
        <taxon>Eubacteriales</taxon>
        <taxon>Clostridiaceae</taxon>
        <taxon>Clostridium</taxon>
    </lineage>
</organism>
<evidence type="ECO:0008006" key="3">
    <source>
        <dbReference type="Google" id="ProtNLM"/>
    </source>
</evidence>
<dbReference type="InterPro" id="IPR025586">
    <property type="entry name" value="PcfJ"/>
</dbReference>
<geneLocation type="plasmid" evidence="1">
    <name>p_B2_450</name>
</geneLocation>
<keyword evidence="1" id="KW-0614">Plasmid</keyword>
<dbReference type="PATRIC" id="fig|1379739.3.peg.282"/>
<dbReference type="Pfam" id="PF14284">
    <property type="entry name" value="PcfJ"/>
    <property type="match status" value="1"/>
</dbReference>
<dbReference type="Proteomes" id="UP000032250">
    <property type="component" value="Unassembled WGS sequence"/>
</dbReference>
<evidence type="ECO:0000313" key="1">
    <source>
        <dbReference type="EMBL" id="KIS21757.1"/>
    </source>
</evidence>
<accession>A0A0D1BP77</accession>
<dbReference type="EMBL" id="JXSU01000010">
    <property type="protein sequence ID" value="KIS21757.1"/>
    <property type="molecule type" value="Genomic_DNA"/>
</dbReference>
<dbReference type="OrthoDB" id="1802755at2"/>
<gene>
    <name evidence="1" type="ORF">N495_20425</name>
</gene>